<dbReference type="InterPro" id="IPR014755">
    <property type="entry name" value="Cu-Rt/internalin_Ig-like"/>
</dbReference>
<dbReference type="GO" id="GO:0046688">
    <property type="term" value="P:response to copper ion"/>
    <property type="evidence" value="ECO:0007669"/>
    <property type="project" value="InterPro"/>
</dbReference>
<evidence type="ECO:0000256" key="3">
    <source>
        <dbReference type="SAM" id="SignalP"/>
    </source>
</evidence>
<protein>
    <submittedName>
        <fullName evidence="5">Copper resistance protein C</fullName>
    </submittedName>
</protein>
<keyword evidence="6" id="KW-1185">Reference proteome</keyword>
<evidence type="ECO:0000259" key="4">
    <source>
        <dbReference type="Pfam" id="PF04234"/>
    </source>
</evidence>
<evidence type="ECO:0000313" key="6">
    <source>
        <dbReference type="Proteomes" id="UP000051870"/>
    </source>
</evidence>
<dbReference type="GeneID" id="83881853"/>
<dbReference type="RefSeq" id="WP_058312020.1">
    <property type="nucleotide sequence ID" value="NZ_CYTW01000003.1"/>
</dbReference>
<evidence type="ECO:0000313" key="5">
    <source>
        <dbReference type="EMBL" id="CUK04990.1"/>
    </source>
</evidence>
<reference evidence="6" key="1">
    <citation type="submission" date="2015-09" db="EMBL/GenBank/DDBJ databases">
        <authorList>
            <person name="Rodrigo-Torres Lidia"/>
            <person name="Arahal R.David."/>
        </authorList>
    </citation>
    <scope>NUCLEOTIDE SEQUENCE [LARGE SCALE GENOMIC DNA]</scope>
    <source>
        <strain evidence="6">CECT 7735</strain>
    </source>
</reference>
<dbReference type="EMBL" id="CYTW01000003">
    <property type="protein sequence ID" value="CUK04990.1"/>
    <property type="molecule type" value="Genomic_DNA"/>
</dbReference>
<keyword evidence="2" id="KW-0186">Copper</keyword>
<dbReference type="InterPro" id="IPR014756">
    <property type="entry name" value="Ig_E-set"/>
</dbReference>
<organism evidence="5 6">
    <name type="scientific">Shimia thalassica</name>
    <dbReference type="NCBI Taxonomy" id="1715693"/>
    <lineage>
        <taxon>Bacteria</taxon>
        <taxon>Pseudomonadati</taxon>
        <taxon>Pseudomonadota</taxon>
        <taxon>Alphaproteobacteria</taxon>
        <taxon>Rhodobacterales</taxon>
        <taxon>Roseobacteraceae</taxon>
    </lineage>
</organism>
<name>A0A0P1IKY5_9RHOB</name>
<evidence type="ECO:0000256" key="1">
    <source>
        <dbReference type="ARBA" id="ARBA00022729"/>
    </source>
</evidence>
<accession>A0A0P1IKY5</accession>
<dbReference type="Proteomes" id="UP000051870">
    <property type="component" value="Unassembled WGS sequence"/>
</dbReference>
<evidence type="ECO:0000256" key="2">
    <source>
        <dbReference type="ARBA" id="ARBA00023008"/>
    </source>
</evidence>
<gene>
    <name evidence="5" type="primary">copC</name>
    <name evidence="5" type="ORF">PH7735_02846</name>
</gene>
<feature type="signal peptide" evidence="3">
    <location>
        <begin position="1"/>
        <end position="19"/>
    </location>
</feature>
<sequence length="113" mass="12254">MKKFVLFALLATLSSGAFAHSRIDKTTPENGAVIAEAPAEISFSFANDIRLTRVDMTHADHPPVQLDLGSQKSFGRAFKLPLESMGAGSYLIEWRGLGIDGHAMQGAFKFTVE</sequence>
<dbReference type="InterPro" id="IPR007348">
    <property type="entry name" value="CopC_dom"/>
</dbReference>
<proteinExistence type="predicted"/>
<dbReference type="AlphaFoldDB" id="A0A0P1IKY5"/>
<dbReference type="SUPFAM" id="SSF81296">
    <property type="entry name" value="E set domains"/>
    <property type="match status" value="1"/>
</dbReference>
<feature type="domain" description="CopC" evidence="4">
    <location>
        <begin position="20"/>
        <end position="112"/>
    </location>
</feature>
<dbReference type="GO" id="GO:0005507">
    <property type="term" value="F:copper ion binding"/>
    <property type="evidence" value="ECO:0007669"/>
    <property type="project" value="InterPro"/>
</dbReference>
<dbReference type="Pfam" id="PF04234">
    <property type="entry name" value="CopC"/>
    <property type="match status" value="1"/>
</dbReference>
<dbReference type="GO" id="GO:0042597">
    <property type="term" value="C:periplasmic space"/>
    <property type="evidence" value="ECO:0007669"/>
    <property type="project" value="InterPro"/>
</dbReference>
<dbReference type="Gene3D" id="2.60.40.1220">
    <property type="match status" value="1"/>
</dbReference>
<keyword evidence="1 3" id="KW-0732">Signal</keyword>
<feature type="chain" id="PRO_5006065369" evidence="3">
    <location>
        <begin position="20"/>
        <end position="113"/>
    </location>
</feature>
<dbReference type="STRING" id="1715693.PH7735_02846"/>